<evidence type="ECO:0000313" key="5">
    <source>
        <dbReference type="Proteomes" id="UP000289372"/>
    </source>
</evidence>
<dbReference type="EMBL" id="PUUL01000088">
    <property type="protein sequence ID" value="RXD52316.1"/>
    <property type="molecule type" value="Genomic_DNA"/>
</dbReference>
<dbReference type="Proteomes" id="UP000471082">
    <property type="component" value="Unassembled WGS sequence"/>
</dbReference>
<dbReference type="Proteomes" id="UP000289372">
    <property type="component" value="Unassembled WGS sequence"/>
</dbReference>
<comment type="caution">
    <text evidence="2">The sequence shown here is derived from an EMBL/GenBank/DDBJ whole genome shotgun (WGS) entry which is preliminary data.</text>
</comment>
<gene>
    <name evidence="3" type="ORF">DB769_15265</name>
    <name evidence="2" type="ORF">G3W61_11225</name>
    <name evidence="1" type="ORF">XP315_08445</name>
</gene>
<reference evidence="3 5" key="2">
    <citation type="submission" date="2018-02" db="EMBL/GenBank/DDBJ databases">
        <title>Characterization of Xanthomonas diversity in transplant houses and field plants.</title>
        <authorList>
            <person name="Abrahamian P."/>
            <person name="Timilsina S."/>
            <person name="Minsavage G.V."/>
            <person name="Goss E.M."/>
            <person name="Jones J.B."/>
            <person name="Vallad G.E."/>
        </authorList>
    </citation>
    <scope>NUCLEOTIDE SEQUENCE [LARGE SCALE GENOMIC DNA]</scope>
    <source>
        <strain evidence="3 5">GEV2132</strain>
    </source>
</reference>
<reference evidence="2 6" key="3">
    <citation type="submission" date="2019-11" db="EMBL/GenBank/DDBJ databases">
        <title>Genome-resolved metagenomics to study the prevalence of co-infection and intraspecific heterogeneity among plant pathogen metapopulations.</title>
        <authorList>
            <person name="Newberry E."/>
            <person name="Bhandari R."/>
            <person name="Kemble J."/>
            <person name="Sikora E."/>
            <person name="Potnis N."/>
        </authorList>
    </citation>
    <scope>NUCLEOTIDE SEQUENCE [LARGE SCALE GENOMIC DNA]</scope>
    <source>
        <strain evidence="2">Xp_Tom_Tuscaloosa_18b</strain>
    </source>
</reference>
<name>A0A6P0G395_XANPE</name>
<dbReference type="AlphaFoldDB" id="A0A6P0G395"/>
<proteinExistence type="predicted"/>
<protein>
    <submittedName>
        <fullName evidence="2">Uncharacterized protein</fullName>
    </submittedName>
</protein>
<sequence length="93" mass="10531">METTRKYLVIVDFAELTPVAAQVKKDLDRYSVKKPTLVFTGGKRIGYFIETALPLKELTFDGHLLNGDSCLIVELGQRHAVEGYALRDLYAWL</sequence>
<evidence type="ECO:0000313" key="6">
    <source>
        <dbReference type="Proteomes" id="UP000471082"/>
    </source>
</evidence>
<dbReference type="Proteomes" id="UP000035369">
    <property type="component" value="Unassembled WGS sequence"/>
</dbReference>
<evidence type="ECO:0000313" key="1">
    <source>
        <dbReference type="EMBL" id="KLC07829.1"/>
    </source>
</evidence>
<evidence type="ECO:0000313" key="2">
    <source>
        <dbReference type="EMBL" id="NEL76820.1"/>
    </source>
</evidence>
<reference evidence="1 4" key="1">
    <citation type="submission" date="2015-02" db="EMBL/GenBank/DDBJ databases">
        <title>Whole genome sequencing of multiple isolates of three species of pepper and tomato-infecting xanthomonads reveals genetic diversity in field strains and pinpoints effectors responsible for host specificity.</title>
        <authorList>
            <person name="Schwartz A."/>
            <person name="Dahlbeck D."/>
            <person name="Staskawicz B."/>
            <person name="Bart R."/>
            <person name="Potnis N."/>
            <person name="Minsavage G."/>
            <person name="Timilsina S."/>
            <person name="Goss E."/>
            <person name="Jones J."/>
            <person name="Vallad G."/>
            <person name="Barak J."/>
            <person name="Miller S."/>
            <person name="Ritchie D."/>
            <person name="Martins J.Jr."/>
            <person name="Patane J.S."/>
            <person name="Setubal J.C."/>
        </authorList>
    </citation>
    <scope>NUCLEOTIDE SEQUENCE [LARGE SCALE GENOMIC DNA]</scope>
    <source>
        <strain evidence="1 4">Xp3-15</strain>
    </source>
</reference>
<dbReference type="EMBL" id="JAAGYU010000044">
    <property type="protein sequence ID" value="NEL76820.1"/>
    <property type="molecule type" value="Genomic_DNA"/>
</dbReference>
<evidence type="ECO:0000313" key="3">
    <source>
        <dbReference type="EMBL" id="RXD52316.1"/>
    </source>
</evidence>
<organism evidence="2 6">
    <name type="scientific">Xanthomonas perforans</name>
    <dbReference type="NCBI Taxonomy" id="442694"/>
    <lineage>
        <taxon>Bacteria</taxon>
        <taxon>Pseudomonadati</taxon>
        <taxon>Pseudomonadota</taxon>
        <taxon>Gammaproteobacteria</taxon>
        <taxon>Lysobacterales</taxon>
        <taxon>Lysobacteraceae</taxon>
        <taxon>Xanthomonas</taxon>
    </lineage>
</organism>
<dbReference type="RefSeq" id="WP_046931988.1">
    <property type="nucleotide sequence ID" value="NZ_CP116309.1"/>
</dbReference>
<accession>A0A6P0G395</accession>
<evidence type="ECO:0000313" key="4">
    <source>
        <dbReference type="Proteomes" id="UP000035369"/>
    </source>
</evidence>
<keyword evidence="4" id="KW-1185">Reference proteome</keyword>
<dbReference type="EMBL" id="JZUY01000036">
    <property type="protein sequence ID" value="KLC07829.1"/>
    <property type="molecule type" value="Genomic_DNA"/>
</dbReference>